<dbReference type="Gene3D" id="1.20.58.1220">
    <property type="entry name" value="Exo84p, C-terminal helical domain"/>
    <property type="match status" value="1"/>
</dbReference>
<keyword evidence="7" id="KW-0175">Coiled coil</keyword>
<dbReference type="GO" id="GO:0015031">
    <property type="term" value="P:protein transport"/>
    <property type="evidence" value="ECO:0007669"/>
    <property type="project" value="UniProtKB-KW"/>
</dbReference>
<dbReference type="OrthoDB" id="642193at2759"/>
<dbReference type="PANTHER" id="PTHR21426:SF12">
    <property type="entry name" value="EXOCYST COMPLEX COMPONENT 8"/>
    <property type="match status" value="1"/>
</dbReference>
<dbReference type="InterPro" id="IPR032403">
    <property type="entry name" value="Exo84_C"/>
</dbReference>
<comment type="similarity">
    <text evidence="2">Belongs to the EXO84 family.</text>
</comment>
<dbReference type="InterPro" id="IPR042560">
    <property type="entry name" value="Exo84_C_2"/>
</dbReference>
<comment type="caution">
    <text evidence="10">The sequence shown here is derived from an EMBL/GenBank/DDBJ whole genome shotgun (WGS) entry which is preliminary data.</text>
</comment>
<dbReference type="Pfam" id="PF08700">
    <property type="entry name" value="VPS51_Exo84_N"/>
    <property type="match status" value="1"/>
</dbReference>
<proteinExistence type="inferred from homology"/>
<evidence type="ECO:0000256" key="2">
    <source>
        <dbReference type="ARBA" id="ARBA00007210"/>
    </source>
</evidence>
<keyword evidence="11" id="KW-1185">Reference proteome</keyword>
<evidence type="ECO:0000256" key="4">
    <source>
        <dbReference type="ARBA" id="ARBA00022448"/>
    </source>
</evidence>
<feature type="region of interest" description="Disordered" evidence="8">
    <location>
        <begin position="729"/>
        <end position="800"/>
    </location>
</feature>
<dbReference type="InterPro" id="IPR042561">
    <property type="entry name" value="Exo84_C_1"/>
</dbReference>
<dbReference type="Gene3D" id="2.30.29.30">
    <property type="entry name" value="Pleckstrin-homology domain (PH domain)/Phosphotyrosine-binding domain (PTB)"/>
    <property type="match status" value="1"/>
</dbReference>
<sequence length="800" mass="88095">MQSLRTRRSTAPRKTQRSGTTKLSKSNAGPTPRDSGKSRVDDKIKKRMSMRYADISSPTELNVPPMPTLPGELGPSRRAGQAERDLDEVVRDSTSARAEEKAKADDKKLLDQEVFDPDAYLKTKLASSTEAELKSLQSSLRNSKEDTDAELKKNVFKNYAELVFVSKEISTLENEMLELKESLSEYRSMPSLLHIPDPTTTSSSNLSTYRRSSVADLRIMYFNQMQQLHAEIEGSAKFAPTTPGRHVVAEVDGILSLNAATYKVMGKVKFVILDDAVLVAKRRKRVGGEGSSRGGKSQGKPVAERCWPLHETVVLDTKDSASMTNVFKIRYGKETHVYRTETPSEKKGLLQQLRSVGDELLAKKRKEREGEHERRKSMWTGGDRSSSFNPEWMSEFAPKAREGTDGQDKSERDARWTSEWADELAVAIALREFGKATNLVEEGKARLAITPPLAAKLPALTAELTAALLEALGSTSNRKSTVVNFISLLLRLNAGPAARLTFLNMRTQVLKSHVRKIKFEGHIGAYVGDLAMVYFTGIKHTADWFLASFKENEVASAFIDWARNQVEHYAEVFRSQVYNSGIEAKAVEEAMKITYSLSKKLLEEYGLDFRFLLEDKLVENPKETPKAVTSFTPPSVTSRASAVFQPQAPPLAASISRRGARPEALTIPSSGSSTTSGRITPDHTSSSTLANSNGLSTGSIYPETAGIFNGSAEVLFLFLRRLEDHLPPPPPLSAPVGNGIASPIPRHKTPPPSASPMRDRERPPRSARASPAPPPRSTNRPGSVSHRTPPVAVAQREGMI</sequence>
<dbReference type="Pfam" id="PF16528">
    <property type="entry name" value="Exo84_C"/>
    <property type="match status" value="1"/>
</dbReference>
<gene>
    <name evidence="10" type="ORF">D9758_009672</name>
</gene>
<feature type="compositionally biased region" description="Basic and acidic residues" evidence="8">
    <location>
        <begin position="80"/>
        <end position="91"/>
    </location>
</feature>
<feature type="compositionally biased region" description="Polar residues" evidence="8">
    <location>
        <begin position="17"/>
        <end position="29"/>
    </location>
</feature>
<dbReference type="InterPro" id="IPR016159">
    <property type="entry name" value="Cullin_repeat-like_dom_sf"/>
</dbReference>
<dbReference type="SUPFAM" id="SSF74788">
    <property type="entry name" value="Cullin repeat-like"/>
    <property type="match status" value="1"/>
</dbReference>
<accession>A0A8H5CNN0</accession>
<keyword evidence="6" id="KW-0653">Protein transport</keyword>
<dbReference type="EMBL" id="JAACJM010000114">
    <property type="protein sequence ID" value="KAF5345137.1"/>
    <property type="molecule type" value="Genomic_DNA"/>
</dbReference>
<feature type="region of interest" description="Disordered" evidence="8">
    <location>
        <begin position="654"/>
        <end position="694"/>
    </location>
</feature>
<dbReference type="GO" id="GO:0006887">
    <property type="term" value="P:exocytosis"/>
    <property type="evidence" value="ECO:0007669"/>
    <property type="project" value="UniProtKB-KW"/>
</dbReference>
<evidence type="ECO:0000256" key="1">
    <source>
        <dbReference type="ARBA" id="ARBA00004398"/>
    </source>
</evidence>
<feature type="compositionally biased region" description="Polar residues" evidence="8">
    <location>
        <begin position="682"/>
        <end position="694"/>
    </location>
</feature>
<reference evidence="10 11" key="1">
    <citation type="journal article" date="2020" name="ISME J.">
        <title>Uncovering the hidden diversity of litter-decomposition mechanisms in mushroom-forming fungi.</title>
        <authorList>
            <person name="Floudas D."/>
            <person name="Bentzer J."/>
            <person name="Ahren D."/>
            <person name="Johansson T."/>
            <person name="Persson P."/>
            <person name="Tunlid A."/>
        </authorList>
    </citation>
    <scope>NUCLEOTIDE SEQUENCE [LARGE SCALE GENOMIC DNA]</scope>
    <source>
        <strain evidence="10 11">CBS 291.85</strain>
    </source>
</reference>
<keyword evidence="5" id="KW-0268">Exocytosis</keyword>
<evidence type="ECO:0000256" key="6">
    <source>
        <dbReference type="ARBA" id="ARBA00022927"/>
    </source>
</evidence>
<evidence type="ECO:0000256" key="7">
    <source>
        <dbReference type="SAM" id="Coils"/>
    </source>
</evidence>
<organism evidence="10 11">
    <name type="scientific">Tetrapyrgos nigripes</name>
    <dbReference type="NCBI Taxonomy" id="182062"/>
    <lineage>
        <taxon>Eukaryota</taxon>
        <taxon>Fungi</taxon>
        <taxon>Dikarya</taxon>
        <taxon>Basidiomycota</taxon>
        <taxon>Agaricomycotina</taxon>
        <taxon>Agaricomycetes</taxon>
        <taxon>Agaricomycetidae</taxon>
        <taxon>Agaricales</taxon>
        <taxon>Marasmiineae</taxon>
        <taxon>Marasmiaceae</taxon>
        <taxon>Tetrapyrgos</taxon>
    </lineage>
</organism>
<evidence type="ECO:0000256" key="5">
    <source>
        <dbReference type="ARBA" id="ARBA00022483"/>
    </source>
</evidence>
<evidence type="ECO:0000259" key="9">
    <source>
        <dbReference type="Pfam" id="PF16528"/>
    </source>
</evidence>
<dbReference type="InterPro" id="IPR011993">
    <property type="entry name" value="PH-like_dom_sf"/>
</dbReference>
<dbReference type="Gene3D" id="1.20.58.1210">
    <property type="entry name" value="Exo84p, N-terminal helical domain"/>
    <property type="match status" value="1"/>
</dbReference>
<feature type="domain" description="Exocyst component Exo84 C-terminal" evidence="9">
    <location>
        <begin position="415"/>
        <end position="609"/>
    </location>
</feature>
<dbReference type="SUPFAM" id="SSF50729">
    <property type="entry name" value="PH domain-like"/>
    <property type="match status" value="1"/>
</dbReference>
<evidence type="ECO:0000313" key="10">
    <source>
        <dbReference type="EMBL" id="KAF5345137.1"/>
    </source>
</evidence>
<dbReference type="Pfam" id="PF25345">
    <property type="entry name" value="PH_EXO84"/>
    <property type="match status" value="1"/>
</dbReference>
<dbReference type="GO" id="GO:0030133">
    <property type="term" value="C:transport vesicle"/>
    <property type="evidence" value="ECO:0007669"/>
    <property type="project" value="UniProtKB-SubCell"/>
</dbReference>
<feature type="compositionally biased region" description="Basic and acidic residues" evidence="8">
    <location>
        <begin position="97"/>
        <end position="106"/>
    </location>
</feature>
<feature type="compositionally biased region" description="Basic and acidic residues" evidence="8">
    <location>
        <begin position="34"/>
        <end position="44"/>
    </location>
</feature>
<feature type="compositionally biased region" description="Basic residues" evidence="8">
    <location>
        <begin position="1"/>
        <end position="16"/>
    </location>
</feature>
<protein>
    <recommendedName>
        <fullName evidence="3">Exocyst complex component EXO84</fullName>
    </recommendedName>
</protein>
<evidence type="ECO:0000256" key="3">
    <source>
        <dbReference type="ARBA" id="ARBA00021269"/>
    </source>
</evidence>
<dbReference type="AlphaFoldDB" id="A0A8H5CNN0"/>
<name>A0A8H5CNN0_9AGAR</name>
<evidence type="ECO:0000256" key="8">
    <source>
        <dbReference type="SAM" id="MobiDB-lite"/>
    </source>
</evidence>
<evidence type="ECO:0000313" key="11">
    <source>
        <dbReference type="Proteomes" id="UP000559256"/>
    </source>
</evidence>
<feature type="coiled-coil region" evidence="7">
    <location>
        <begin position="126"/>
        <end position="189"/>
    </location>
</feature>
<feature type="region of interest" description="Disordered" evidence="8">
    <location>
        <begin position="363"/>
        <end position="391"/>
    </location>
</feature>
<dbReference type="GO" id="GO:0000145">
    <property type="term" value="C:exocyst"/>
    <property type="evidence" value="ECO:0007669"/>
    <property type="project" value="InterPro"/>
</dbReference>
<dbReference type="GO" id="GO:0006893">
    <property type="term" value="P:Golgi to plasma membrane transport"/>
    <property type="evidence" value="ECO:0007669"/>
    <property type="project" value="TreeGrafter"/>
</dbReference>
<dbReference type="Proteomes" id="UP000559256">
    <property type="component" value="Unassembled WGS sequence"/>
</dbReference>
<dbReference type="InterPro" id="IPR033961">
    <property type="entry name" value="Exo84"/>
</dbReference>
<dbReference type="PANTHER" id="PTHR21426">
    <property type="entry name" value="EXOCYST COMPLEX COMPONENT 8"/>
    <property type="match status" value="1"/>
</dbReference>
<feature type="compositionally biased region" description="Basic and acidic residues" evidence="8">
    <location>
        <begin position="363"/>
        <end position="376"/>
    </location>
</feature>
<keyword evidence="4" id="KW-0813">Transport</keyword>
<comment type="subcellular location">
    <subcellularLocation>
        <location evidence="1">Cytoplasmic vesicle</location>
        <location evidence="1">Secretory vesicle</location>
    </subcellularLocation>
</comment>
<feature type="region of interest" description="Disordered" evidence="8">
    <location>
        <begin position="1"/>
        <end position="106"/>
    </location>
</feature>